<gene>
    <name evidence="13" type="ORF">HDA44_006222</name>
</gene>
<comment type="catalytic activity">
    <reaction evidence="8">
        <text>L-aspartate + L-glutamine + ATP + H2O = L-asparagine + L-glutamate + AMP + diphosphate + H(+)</text>
        <dbReference type="Rhea" id="RHEA:12228"/>
        <dbReference type="ChEBI" id="CHEBI:15377"/>
        <dbReference type="ChEBI" id="CHEBI:15378"/>
        <dbReference type="ChEBI" id="CHEBI:29985"/>
        <dbReference type="ChEBI" id="CHEBI:29991"/>
        <dbReference type="ChEBI" id="CHEBI:30616"/>
        <dbReference type="ChEBI" id="CHEBI:33019"/>
        <dbReference type="ChEBI" id="CHEBI:58048"/>
        <dbReference type="ChEBI" id="CHEBI:58359"/>
        <dbReference type="ChEBI" id="CHEBI:456215"/>
        <dbReference type="EC" id="6.3.5.4"/>
    </reaction>
</comment>
<dbReference type="PANTHER" id="PTHR43284:SF1">
    <property type="entry name" value="ASPARAGINE SYNTHETASE"/>
    <property type="match status" value="1"/>
</dbReference>
<dbReference type="InterPro" id="IPR014729">
    <property type="entry name" value="Rossmann-like_a/b/a_fold"/>
</dbReference>
<keyword evidence="5 10" id="KW-0067">ATP-binding</keyword>
<dbReference type="SUPFAM" id="SSF56235">
    <property type="entry name" value="N-terminal nucleophile aminohydrolases (Ntn hydrolases)"/>
    <property type="match status" value="1"/>
</dbReference>
<dbReference type="PIRSF" id="PIRSF001589">
    <property type="entry name" value="Asn_synthetase_glu-h"/>
    <property type="match status" value="1"/>
</dbReference>
<feature type="binding site" evidence="10">
    <location>
        <begin position="376"/>
        <end position="377"/>
    </location>
    <ligand>
        <name>ATP</name>
        <dbReference type="ChEBI" id="CHEBI:30616"/>
    </ligand>
</feature>
<sequence>MCGIAGWVDFGRDLSFEVESVRAMTATMSNRGPDASGTWVRRHVALGHRRLSVIDLAGGAQPMTVGLPDGEVAMVYSGEAYNFLELRGQLEARGHRFRTSSDTEVVLRGYVEWGEAVAERLNGMYALSIWDGRDDKLVLIRDRMGVKPLYYHRTRDGILFGSEPKAILANRLVAPVVDATGMRWLLAPLGVTGGSPWKDITEVEPGTVLTVRRSGLSVRRYWRLPTRPHEDDRDTTVERVRELLGDIVHRQLVADVPLGVLLSGGLDSSSITALAASYLKEQGEQVRTFSVDFADLGENFAANEMVRGLDTPYASEVADRVASRHEVVTLDPGRMDDPELRRAVVAARDVPGLGELDASLYLLFAAIRQRATVALSGESADELFGGYFWFHDDSARVAEGFPWLAVPRDQVVGRAPARADIVRRTELSTFVADRYADAIASLEYLDAESPTDRRMRRMSHLFLTGFVRSWLDRKDRMSMAVGLEVRVPFCDHRLVEYVYNVPWSLKTFDGREKSILRQAMRDQLPSSVIERAKSGYPSSHDPLYTAALQQRAKELLADNDDALFEVVERVWLEDAARCDPMKAPQMLSQDLNWVLDLSEWFDLYKPTLELG</sequence>
<feature type="binding site" evidence="10">
    <location>
        <position position="291"/>
    </location>
    <ligand>
        <name>ATP</name>
        <dbReference type="ChEBI" id="CHEBI:30616"/>
    </ligand>
</feature>
<evidence type="ECO:0000256" key="10">
    <source>
        <dbReference type="PIRSR" id="PIRSR001589-2"/>
    </source>
</evidence>
<evidence type="ECO:0000256" key="11">
    <source>
        <dbReference type="PIRSR" id="PIRSR001589-3"/>
    </source>
</evidence>
<feature type="active site" description="For GATase activity" evidence="9">
    <location>
        <position position="2"/>
    </location>
</feature>
<dbReference type="SUPFAM" id="SSF52402">
    <property type="entry name" value="Adenine nucleotide alpha hydrolases-like"/>
    <property type="match status" value="1"/>
</dbReference>
<dbReference type="EMBL" id="JACHNF010000001">
    <property type="protein sequence ID" value="MBB5982881.1"/>
    <property type="molecule type" value="Genomic_DNA"/>
</dbReference>
<dbReference type="Gene3D" id="3.40.50.620">
    <property type="entry name" value="HUPs"/>
    <property type="match status" value="1"/>
</dbReference>
<evidence type="ECO:0000256" key="5">
    <source>
        <dbReference type="ARBA" id="ARBA00022840"/>
    </source>
</evidence>
<protein>
    <recommendedName>
        <fullName evidence="3">asparagine synthase (glutamine-hydrolyzing)</fullName>
        <ecNumber evidence="3">6.3.5.4</ecNumber>
    </recommendedName>
</protein>
<dbReference type="Proteomes" id="UP000558997">
    <property type="component" value="Unassembled WGS sequence"/>
</dbReference>
<evidence type="ECO:0000313" key="14">
    <source>
        <dbReference type="Proteomes" id="UP000558997"/>
    </source>
</evidence>
<feature type="binding site" evidence="10">
    <location>
        <position position="261"/>
    </location>
    <ligand>
        <name>ATP</name>
        <dbReference type="ChEBI" id="CHEBI:30616"/>
    </ligand>
</feature>
<dbReference type="InterPro" id="IPR033738">
    <property type="entry name" value="AsnB_N"/>
</dbReference>
<name>A0A841DY35_9ACTN</name>
<evidence type="ECO:0000256" key="7">
    <source>
        <dbReference type="ARBA" id="ARBA00022962"/>
    </source>
</evidence>
<accession>A0A841DY35</accession>
<keyword evidence="6 9" id="KW-0061">Asparagine biosynthesis</keyword>
<dbReference type="InterPro" id="IPR051786">
    <property type="entry name" value="ASN_synthetase/amidase"/>
</dbReference>
<comment type="similarity">
    <text evidence="2">Belongs to the asparagine synthetase family.</text>
</comment>
<dbReference type="NCBIfam" id="TIGR01536">
    <property type="entry name" value="asn_synth_AEB"/>
    <property type="match status" value="1"/>
</dbReference>
<keyword evidence="13" id="KW-0436">Ligase</keyword>
<feature type="site" description="Important for beta-aspartyl-AMP intermediate formation" evidence="11">
    <location>
        <position position="378"/>
    </location>
</feature>
<dbReference type="Pfam" id="PF13537">
    <property type="entry name" value="GATase_7"/>
    <property type="match status" value="1"/>
</dbReference>
<keyword evidence="7 9" id="KW-0315">Glutamine amidotransferase</keyword>
<keyword evidence="14" id="KW-1185">Reference proteome</keyword>
<dbReference type="InterPro" id="IPR001962">
    <property type="entry name" value="Asn_synthase"/>
</dbReference>
<proteinExistence type="inferred from homology"/>
<evidence type="ECO:0000313" key="13">
    <source>
        <dbReference type="EMBL" id="MBB5982881.1"/>
    </source>
</evidence>
<dbReference type="GO" id="GO:0006529">
    <property type="term" value="P:asparagine biosynthetic process"/>
    <property type="evidence" value="ECO:0007669"/>
    <property type="project" value="UniProtKB-KW"/>
</dbReference>
<comment type="pathway">
    <text evidence="1">Amino-acid biosynthesis; L-asparagine biosynthesis; L-asparagine from L-aspartate (L-Gln route): step 1/1.</text>
</comment>
<evidence type="ECO:0000259" key="12">
    <source>
        <dbReference type="PROSITE" id="PS51278"/>
    </source>
</evidence>
<feature type="binding site" evidence="10">
    <location>
        <position position="102"/>
    </location>
    <ligand>
        <name>L-glutamine</name>
        <dbReference type="ChEBI" id="CHEBI:58359"/>
    </ligand>
</feature>
<dbReference type="PROSITE" id="PS51278">
    <property type="entry name" value="GATASE_TYPE_2"/>
    <property type="match status" value="1"/>
</dbReference>
<dbReference type="InterPro" id="IPR017932">
    <property type="entry name" value="GATase_2_dom"/>
</dbReference>
<keyword evidence="4 10" id="KW-0547">Nucleotide-binding</keyword>
<evidence type="ECO:0000256" key="2">
    <source>
        <dbReference type="ARBA" id="ARBA00005752"/>
    </source>
</evidence>
<evidence type="ECO:0000256" key="1">
    <source>
        <dbReference type="ARBA" id="ARBA00005187"/>
    </source>
</evidence>
<reference evidence="13 14" key="1">
    <citation type="submission" date="2020-08" db="EMBL/GenBank/DDBJ databases">
        <title>Sequencing the genomes of 1000 actinobacteria strains.</title>
        <authorList>
            <person name="Klenk H.-P."/>
        </authorList>
    </citation>
    <scope>NUCLEOTIDE SEQUENCE [LARGE SCALE GENOMIC DNA]</scope>
    <source>
        <strain evidence="13 14">DSM 17294</strain>
    </source>
</reference>
<dbReference type="AlphaFoldDB" id="A0A841DY35"/>
<feature type="domain" description="Glutamine amidotransferase type-2" evidence="12">
    <location>
        <begin position="2"/>
        <end position="214"/>
    </location>
</feature>
<comment type="caution">
    <text evidence="13">The sequence shown here is derived from an EMBL/GenBank/DDBJ whole genome shotgun (WGS) entry which is preliminary data.</text>
</comment>
<dbReference type="EC" id="6.3.5.4" evidence="3"/>
<dbReference type="InterPro" id="IPR029055">
    <property type="entry name" value="Ntn_hydrolases_N"/>
</dbReference>
<evidence type="ECO:0000256" key="8">
    <source>
        <dbReference type="ARBA" id="ARBA00048741"/>
    </source>
</evidence>
<dbReference type="CDD" id="cd01991">
    <property type="entry name" value="Asn_synthase_B_C"/>
    <property type="match status" value="1"/>
</dbReference>
<keyword evidence="9" id="KW-0028">Amino-acid biosynthesis</keyword>
<dbReference type="Gene3D" id="3.60.20.10">
    <property type="entry name" value="Glutamine Phosphoribosylpyrophosphate, subunit 1, domain 1"/>
    <property type="match status" value="1"/>
</dbReference>
<dbReference type="GO" id="GO:0005829">
    <property type="term" value="C:cytosol"/>
    <property type="evidence" value="ECO:0007669"/>
    <property type="project" value="TreeGrafter"/>
</dbReference>
<dbReference type="PANTHER" id="PTHR43284">
    <property type="entry name" value="ASPARAGINE SYNTHETASE (GLUTAMINE-HYDROLYZING)"/>
    <property type="match status" value="1"/>
</dbReference>
<dbReference type="GO" id="GO:0004066">
    <property type="term" value="F:asparagine synthase (glutamine-hydrolyzing) activity"/>
    <property type="evidence" value="ECO:0007669"/>
    <property type="project" value="UniProtKB-EC"/>
</dbReference>
<dbReference type="InterPro" id="IPR006426">
    <property type="entry name" value="Asn_synth_AEB"/>
</dbReference>
<evidence type="ECO:0000256" key="9">
    <source>
        <dbReference type="PIRSR" id="PIRSR001589-1"/>
    </source>
</evidence>
<dbReference type="Pfam" id="PF00733">
    <property type="entry name" value="Asn_synthase"/>
    <property type="match status" value="1"/>
</dbReference>
<evidence type="ECO:0000256" key="3">
    <source>
        <dbReference type="ARBA" id="ARBA00012737"/>
    </source>
</evidence>
<dbReference type="CDD" id="cd00712">
    <property type="entry name" value="AsnB"/>
    <property type="match status" value="1"/>
</dbReference>
<organism evidence="13 14">
    <name type="scientific">Kribbella solani</name>
    <dbReference type="NCBI Taxonomy" id="236067"/>
    <lineage>
        <taxon>Bacteria</taxon>
        <taxon>Bacillati</taxon>
        <taxon>Actinomycetota</taxon>
        <taxon>Actinomycetes</taxon>
        <taxon>Propionibacteriales</taxon>
        <taxon>Kribbellaceae</taxon>
        <taxon>Kribbella</taxon>
    </lineage>
</organism>
<dbReference type="RefSeq" id="WP_184840442.1">
    <property type="nucleotide sequence ID" value="NZ_BAAAVN010000002.1"/>
</dbReference>
<evidence type="ECO:0000256" key="4">
    <source>
        <dbReference type="ARBA" id="ARBA00022741"/>
    </source>
</evidence>
<dbReference type="GO" id="GO:0005524">
    <property type="term" value="F:ATP binding"/>
    <property type="evidence" value="ECO:0007669"/>
    <property type="project" value="UniProtKB-KW"/>
</dbReference>
<evidence type="ECO:0000256" key="6">
    <source>
        <dbReference type="ARBA" id="ARBA00022888"/>
    </source>
</evidence>